<evidence type="ECO:0000256" key="6">
    <source>
        <dbReference type="ARBA" id="ARBA00023136"/>
    </source>
</evidence>
<evidence type="ECO:0000256" key="2">
    <source>
        <dbReference type="ARBA" id="ARBA00005542"/>
    </source>
</evidence>
<dbReference type="InterPro" id="IPR000742">
    <property type="entry name" value="EGF"/>
</dbReference>
<reference evidence="11" key="1">
    <citation type="submission" date="2020-11" db="EMBL/GenBank/DDBJ databases">
        <authorList>
            <person name="Whiteford S."/>
        </authorList>
    </citation>
    <scope>NUCLEOTIDE SEQUENCE</scope>
</reference>
<proteinExistence type="inferred from homology"/>
<keyword evidence="3" id="KW-1003">Cell membrane</keyword>
<feature type="transmembrane region" description="Helical" evidence="8">
    <location>
        <begin position="694"/>
        <end position="711"/>
    </location>
</feature>
<dbReference type="PANTHER" id="PTHR14319">
    <property type="entry name" value="FIVE-SPAN TRANSMEMBRANE PROTEIN M83"/>
    <property type="match status" value="1"/>
</dbReference>
<dbReference type="PROSITE" id="PS00022">
    <property type="entry name" value="EGF_1"/>
    <property type="match status" value="1"/>
</dbReference>
<dbReference type="Pfam" id="PF12036">
    <property type="entry name" value="DUF3522"/>
    <property type="match status" value="1"/>
</dbReference>
<feature type="transmembrane region" description="Helical" evidence="8">
    <location>
        <begin position="610"/>
        <end position="625"/>
    </location>
</feature>
<sequence length="809" mass="91226">MNIGLFLFVLLFVYNAASDDYDSKVDEEDKARRRILDQLTKTHTVLADGYHLVTRQTATDVYMYRGYRSVGVIFYPIMRDVVDARFTFQAEELHFNSIGSCKAEHVIIKLKHGSYPAVNPDGYAFPKDFIDPAKRDTIYTVEFLSDGQSNIFSVENPKPGNWYAIAYIKWEDPKTESIDQQGLVALCQTILYSDLQVKKQEDVELIDCYSELSLNYNEIGHPSIFKCMSLDIVDPVSLNITVNNGESTSLQKVAVKIEALSIPTQTNYLVSCAFDPSSEKAQVITFYPHPNSWHYITIETIPENYTKIADCESYRRVGEEEENVYALDDLMRDSKGRFFTFDYGIPTTDLHEATSLVNLTSNAVSSVRFKLNQFLDIGGTLTIEASLLMSLKYYMGYKREKKGNLLAYTDENQFFRVVICMDIGHASLPLPDGECKYNDVVKPALFILNSTDSDTIYEKTMIPYPESGDWYLSMRIFCDEVVCPCNTSDNGTKYYATEGLVSGGNSSEGANATRMGETECNATVVLSLSSSSCVSGRCSNHGNCMLNTLGGLVVSFCHCSSGYGGWDCSDDSRMDSQTDMILSVLLLTLSNILFFFSIYVAIIRLYYTEAAMYILTMIFSTFYHACDAPPQIHYCIIKGNLLQYGDFNCGLMCFWLTLLAMSLISDRTRANLQLFGAIFIALLTFWSLHSIFTFFAPVSVGIAVVLLSWFIDYRRTREFSLPRSYYRRHFPIGLGLVSFGLICYAFLQTEQNYKIVHSGWHMLIALSVGFLLPDVRRGNEGNAFLPNAQNKIALPICIYPFRRGAGSTQ</sequence>
<keyword evidence="6 8" id="KW-0472">Membrane</keyword>
<feature type="domain" description="EGF-like" evidence="10">
    <location>
        <begin position="529"/>
        <end position="569"/>
    </location>
</feature>
<feature type="chain" id="PRO_5035807204" evidence="9">
    <location>
        <begin position="19"/>
        <end position="809"/>
    </location>
</feature>
<feature type="transmembrane region" description="Helical" evidence="8">
    <location>
        <begin position="732"/>
        <end position="749"/>
    </location>
</feature>
<dbReference type="GO" id="GO:0005886">
    <property type="term" value="C:plasma membrane"/>
    <property type="evidence" value="ECO:0007669"/>
    <property type="project" value="UniProtKB-SubCell"/>
</dbReference>
<dbReference type="PANTHER" id="PTHR14319:SF3">
    <property type="entry name" value="TRANSMEMBRANE PROTEIN-LIKE PROTEIN"/>
    <property type="match status" value="1"/>
</dbReference>
<name>A0A8S4FM63_PLUXY</name>
<dbReference type="Proteomes" id="UP000653454">
    <property type="component" value="Unassembled WGS sequence"/>
</dbReference>
<evidence type="ECO:0000256" key="3">
    <source>
        <dbReference type="ARBA" id="ARBA00022475"/>
    </source>
</evidence>
<feature type="transmembrane region" description="Helical" evidence="8">
    <location>
        <begin position="580"/>
        <end position="603"/>
    </location>
</feature>
<feature type="disulfide bond" evidence="7">
    <location>
        <begin position="559"/>
        <end position="568"/>
    </location>
</feature>
<organism evidence="11 12">
    <name type="scientific">Plutella xylostella</name>
    <name type="common">Diamondback moth</name>
    <name type="synonym">Plutella maculipennis</name>
    <dbReference type="NCBI Taxonomy" id="51655"/>
    <lineage>
        <taxon>Eukaryota</taxon>
        <taxon>Metazoa</taxon>
        <taxon>Ecdysozoa</taxon>
        <taxon>Arthropoda</taxon>
        <taxon>Hexapoda</taxon>
        <taxon>Insecta</taxon>
        <taxon>Pterygota</taxon>
        <taxon>Neoptera</taxon>
        <taxon>Endopterygota</taxon>
        <taxon>Lepidoptera</taxon>
        <taxon>Glossata</taxon>
        <taxon>Ditrysia</taxon>
        <taxon>Yponomeutoidea</taxon>
        <taxon>Plutellidae</taxon>
        <taxon>Plutella</taxon>
    </lineage>
</organism>
<gene>
    <name evidence="11" type="ORF">PLXY2_LOCUS9091</name>
</gene>
<accession>A0A8S4FM63</accession>
<keyword evidence="7" id="KW-1015">Disulfide bond</keyword>
<evidence type="ECO:0000256" key="8">
    <source>
        <dbReference type="SAM" id="Phobius"/>
    </source>
</evidence>
<comment type="caution">
    <text evidence="7">Lacks conserved residue(s) required for the propagation of feature annotation.</text>
</comment>
<feature type="signal peptide" evidence="9">
    <location>
        <begin position="1"/>
        <end position="18"/>
    </location>
</feature>
<dbReference type="PROSITE" id="PS50026">
    <property type="entry name" value="EGF_3"/>
    <property type="match status" value="1"/>
</dbReference>
<keyword evidence="5 8" id="KW-1133">Transmembrane helix</keyword>
<evidence type="ECO:0000313" key="11">
    <source>
        <dbReference type="EMBL" id="CAG9128311.1"/>
    </source>
</evidence>
<comment type="caution">
    <text evidence="11">The sequence shown here is derived from an EMBL/GenBank/DDBJ whole genome shotgun (WGS) entry which is preliminary data.</text>
</comment>
<comment type="similarity">
    <text evidence="2">Belongs to the TMEM8 family.</text>
</comment>
<evidence type="ECO:0000256" key="5">
    <source>
        <dbReference type="ARBA" id="ARBA00022989"/>
    </source>
</evidence>
<dbReference type="AlphaFoldDB" id="A0A8S4FM63"/>
<evidence type="ECO:0000256" key="4">
    <source>
        <dbReference type="ARBA" id="ARBA00022692"/>
    </source>
</evidence>
<evidence type="ECO:0000256" key="7">
    <source>
        <dbReference type="PROSITE-ProRule" id="PRU00076"/>
    </source>
</evidence>
<comment type="subcellular location">
    <subcellularLocation>
        <location evidence="1">Cell membrane</location>
        <topology evidence="1">Multi-pass membrane protein</topology>
    </subcellularLocation>
</comment>
<keyword evidence="4 8" id="KW-0812">Transmembrane</keyword>
<evidence type="ECO:0000313" key="12">
    <source>
        <dbReference type="Proteomes" id="UP000653454"/>
    </source>
</evidence>
<feature type="transmembrane region" description="Helical" evidence="8">
    <location>
        <begin position="671"/>
        <end position="688"/>
    </location>
</feature>
<protein>
    <submittedName>
        <fullName evidence="11">(diamondback moth) hypothetical protein</fullName>
    </submittedName>
</protein>
<keyword evidence="12" id="KW-1185">Reference proteome</keyword>
<feature type="transmembrane region" description="Helical" evidence="8">
    <location>
        <begin position="645"/>
        <end position="664"/>
    </location>
</feature>
<dbReference type="PROSITE" id="PS01186">
    <property type="entry name" value="EGF_2"/>
    <property type="match status" value="1"/>
</dbReference>
<evidence type="ECO:0000256" key="1">
    <source>
        <dbReference type="ARBA" id="ARBA00004651"/>
    </source>
</evidence>
<dbReference type="EMBL" id="CAJHNJ030000035">
    <property type="protein sequence ID" value="CAG9128311.1"/>
    <property type="molecule type" value="Genomic_DNA"/>
</dbReference>
<keyword evidence="9" id="KW-0732">Signal</keyword>
<keyword evidence="7" id="KW-0245">EGF-like domain</keyword>
<dbReference type="InterPro" id="IPR021910">
    <property type="entry name" value="NGX6/PGAP6/MYMK"/>
</dbReference>
<evidence type="ECO:0000256" key="9">
    <source>
        <dbReference type="SAM" id="SignalP"/>
    </source>
</evidence>
<evidence type="ECO:0000259" key="10">
    <source>
        <dbReference type="PROSITE" id="PS50026"/>
    </source>
</evidence>